<dbReference type="Pfam" id="PF12994">
    <property type="entry name" value="DUF3878"/>
    <property type="match status" value="1"/>
</dbReference>
<dbReference type="Proteomes" id="UP000095390">
    <property type="component" value="Unassembled WGS sequence"/>
</dbReference>
<dbReference type="InterPro" id="IPR024538">
    <property type="entry name" value="DUF3878"/>
</dbReference>
<accession>A0A173UZ70</accession>
<gene>
    <name evidence="1" type="ORF">ERS852578_02810</name>
</gene>
<organism evidence="1 2">
    <name type="scientific">Anaerobutyricum hallii</name>
    <dbReference type="NCBI Taxonomy" id="39488"/>
    <lineage>
        <taxon>Bacteria</taxon>
        <taxon>Bacillati</taxon>
        <taxon>Bacillota</taxon>
        <taxon>Clostridia</taxon>
        <taxon>Lachnospirales</taxon>
        <taxon>Lachnospiraceae</taxon>
        <taxon>Anaerobutyricum</taxon>
    </lineage>
</organism>
<proteinExistence type="predicted"/>
<protein>
    <submittedName>
        <fullName evidence="1">DUF based on E. rectale Gene description</fullName>
    </submittedName>
</protein>
<dbReference type="EMBL" id="CYYC01000053">
    <property type="protein sequence ID" value="CUN19660.1"/>
    <property type="molecule type" value="Genomic_DNA"/>
</dbReference>
<name>A0A173UZ70_9FIRM</name>
<dbReference type="AlphaFoldDB" id="A0A173UZ70"/>
<evidence type="ECO:0000313" key="1">
    <source>
        <dbReference type="EMBL" id="CUN19660.1"/>
    </source>
</evidence>
<reference evidence="1 2" key="1">
    <citation type="submission" date="2015-09" db="EMBL/GenBank/DDBJ databases">
        <authorList>
            <consortium name="Pathogen Informatics"/>
        </authorList>
    </citation>
    <scope>NUCLEOTIDE SEQUENCE [LARGE SCALE GENOMIC DNA]</scope>
    <source>
        <strain evidence="1 2">2789STDY5834966</strain>
    </source>
</reference>
<evidence type="ECO:0000313" key="2">
    <source>
        <dbReference type="Proteomes" id="UP000095390"/>
    </source>
</evidence>
<dbReference type="RefSeq" id="WP_022169777.1">
    <property type="nucleotide sequence ID" value="NZ_DAWEPI010000252.1"/>
</dbReference>
<dbReference type="OrthoDB" id="1976162at2"/>
<sequence>MFDVGDRIIGLELPDTFYKLAELLEQDQFELLLSKNRIKDMHRKQDISLVYLMNDAVESFLVFHNATITGQYKSEYEGGLLAVLDKKEEEYVLVVHQGDSVITLFFEDLLQQNNLYNYGDIGHFWVKGYEYLRLLEYRLAILRDKCDYLDIDCSTPEERKLAALVEFPPLNYCCYPAVPEKYIVPRQNPWQPSDEAIDLMIEIAKEAGDKLFVHILSYYQKNNSKLMSRFIARTLHRKKHIKIVRILTKKLQKAASIYPVRSFGIENDIQIQKCLEKAKQKKQELKEKGIKADIIREEPFVEAQDSVQYKIYLMKWKQQRGNYTAEIEEITI</sequence>